<dbReference type="InterPro" id="IPR050851">
    <property type="entry name" value="mRNA_Cap_2O-Ribose_MeTrfase"/>
</dbReference>
<organism evidence="2">
    <name type="scientific">viral metagenome</name>
    <dbReference type="NCBI Taxonomy" id="1070528"/>
    <lineage>
        <taxon>unclassified sequences</taxon>
        <taxon>metagenomes</taxon>
        <taxon>organismal metagenomes</taxon>
    </lineage>
</organism>
<dbReference type="GO" id="GO:0032259">
    <property type="term" value="P:methylation"/>
    <property type="evidence" value="ECO:0007669"/>
    <property type="project" value="InterPro"/>
</dbReference>
<dbReference type="AlphaFoldDB" id="A0A6C0JEZ4"/>
<dbReference type="InterPro" id="IPR002877">
    <property type="entry name" value="RNA_MeTrfase_FtsJ_dom"/>
</dbReference>
<dbReference type="GO" id="GO:0005634">
    <property type="term" value="C:nucleus"/>
    <property type="evidence" value="ECO:0007669"/>
    <property type="project" value="UniProtKB-ARBA"/>
</dbReference>
<dbReference type="SUPFAM" id="SSF53335">
    <property type="entry name" value="S-adenosyl-L-methionine-dependent methyltransferases"/>
    <property type="match status" value="1"/>
</dbReference>
<proteinExistence type="predicted"/>
<feature type="domain" description="Ribosomal RNA methyltransferase FtsJ" evidence="1">
    <location>
        <begin position="85"/>
        <end position="282"/>
    </location>
</feature>
<dbReference type="PANTHER" id="PTHR16121:SF0">
    <property type="entry name" value="CAP-SPECIFIC MRNA (NUCLEOSIDE-2'-O-)-METHYLTRANSFERASE 1"/>
    <property type="match status" value="1"/>
</dbReference>
<dbReference type="GO" id="GO:0004483">
    <property type="term" value="F:methyltransferase cap1 activity"/>
    <property type="evidence" value="ECO:0007669"/>
    <property type="project" value="TreeGrafter"/>
</dbReference>
<reference evidence="2" key="1">
    <citation type="journal article" date="2020" name="Nature">
        <title>Giant virus diversity and host interactions through global metagenomics.</title>
        <authorList>
            <person name="Schulz F."/>
            <person name="Roux S."/>
            <person name="Paez-Espino D."/>
            <person name="Jungbluth S."/>
            <person name="Walsh D.A."/>
            <person name="Denef V.J."/>
            <person name="McMahon K.D."/>
            <person name="Konstantinidis K.T."/>
            <person name="Eloe-Fadrosh E.A."/>
            <person name="Kyrpides N.C."/>
            <person name="Woyke T."/>
        </authorList>
    </citation>
    <scope>NUCLEOTIDE SEQUENCE</scope>
    <source>
        <strain evidence="2">GVMAG-M-3300025880-75</strain>
    </source>
</reference>
<dbReference type="EMBL" id="MN740356">
    <property type="protein sequence ID" value="QHU02338.1"/>
    <property type="molecule type" value="Genomic_DNA"/>
</dbReference>
<sequence length="406" mass="48122">MTYYMLPNIEYYIRDVNIKIAFNEKTIKEPKKIYSLQKYLSKIKSLIDKHITDWEIIKKYTNPYEFVHTTIPGQKFGVSKYRPISRAFYKIMEIYNTHNLLSSEAPIKSFHLAEGPGGFVESTAYIRNTTEDSYNAITLIDENSNIPDWKKAANIMHKYKNINIEYGVENKGDLYNHKNLMKFKEKYKNSMDIITADGGFDFSNDYNNQEKCAFRLLFTQVAYAITIQKQHGHFILKIFDIFEQSTRELIYLLSCMYENVYISKPHTSRYANSEKYVVCKNFKFIHNRDEISNKFINILKIFESVDFNKYEITSVINIPVHSYYKNNIREINAILAHQQIDNILTTIKIITHKDRKNDRIYSLKNNNIQKCINWCINNNVPYNKNYQSNNIFLGERTKSFKKFKKS</sequence>
<dbReference type="GO" id="GO:0006370">
    <property type="term" value="P:7-methylguanosine mRNA capping"/>
    <property type="evidence" value="ECO:0007669"/>
    <property type="project" value="TreeGrafter"/>
</dbReference>
<dbReference type="InterPro" id="IPR029063">
    <property type="entry name" value="SAM-dependent_MTases_sf"/>
</dbReference>
<evidence type="ECO:0000259" key="1">
    <source>
        <dbReference type="Pfam" id="PF01728"/>
    </source>
</evidence>
<accession>A0A6C0JEZ4</accession>
<dbReference type="Pfam" id="PF01728">
    <property type="entry name" value="FtsJ"/>
    <property type="match status" value="1"/>
</dbReference>
<dbReference type="GO" id="GO:0005737">
    <property type="term" value="C:cytoplasm"/>
    <property type="evidence" value="ECO:0007669"/>
    <property type="project" value="TreeGrafter"/>
</dbReference>
<evidence type="ECO:0000313" key="2">
    <source>
        <dbReference type="EMBL" id="QHU02338.1"/>
    </source>
</evidence>
<dbReference type="PANTHER" id="PTHR16121">
    <property type="entry name" value="CAP-SPECIFIC MRNA (NUCLEOSIDE-2'-O-)-METHYLTRANSFERASE 1-RELATED"/>
    <property type="match status" value="1"/>
</dbReference>
<dbReference type="Gene3D" id="3.40.50.12760">
    <property type="match status" value="1"/>
</dbReference>
<name>A0A6C0JEZ4_9ZZZZ</name>
<protein>
    <recommendedName>
        <fullName evidence="1">Ribosomal RNA methyltransferase FtsJ domain-containing protein</fullName>
    </recommendedName>
</protein>